<dbReference type="EMBL" id="JBEVCJ010000016">
    <property type="protein sequence ID" value="MET1256086.1"/>
    <property type="molecule type" value="Genomic_DNA"/>
</dbReference>
<name>A0ABV2BVW5_9GAMM</name>
<evidence type="ECO:0000313" key="1">
    <source>
        <dbReference type="EMBL" id="MET1256086.1"/>
    </source>
</evidence>
<keyword evidence="2" id="KW-1185">Reference proteome</keyword>
<evidence type="ECO:0000313" key="2">
    <source>
        <dbReference type="Proteomes" id="UP001548189"/>
    </source>
</evidence>
<comment type="caution">
    <text evidence="1">The sequence shown here is derived from an EMBL/GenBank/DDBJ whole genome shotgun (WGS) entry which is preliminary data.</text>
</comment>
<proteinExistence type="predicted"/>
<accession>A0ABV2BVW5</accession>
<organism evidence="1 2">
    <name type="scientific">Aliikangiella maris</name>
    <dbReference type="NCBI Taxonomy" id="3162458"/>
    <lineage>
        <taxon>Bacteria</taxon>
        <taxon>Pseudomonadati</taxon>
        <taxon>Pseudomonadota</taxon>
        <taxon>Gammaproteobacteria</taxon>
        <taxon>Oceanospirillales</taxon>
        <taxon>Pleioneaceae</taxon>
        <taxon>Aliikangiella</taxon>
    </lineage>
</organism>
<protein>
    <submittedName>
        <fullName evidence="1">Uncharacterized protein</fullName>
    </submittedName>
</protein>
<gene>
    <name evidence="1" type="ORF">ABVT43_13180</name>
</gene>
<sequence length="41" mass="4772">MTHARKTQIDLNPIRAKMAKSLEKSDYTSIQQRINQVKNQS</sequence>
<dbReference type="Proteomes" id="UP001548189">
    <property type="component" value="Unassembled WGS sequence"/>
</dbReference>
<dbReference type="RefSeq" id="WP_353896671.1">
    <property type="nucleotide sequence ID" value="NZ_JBEVCJ010000016.1"/>
</dbReference>
<reference evidence="1 2" key="1">
    <citation type="submission" date="2024-06" db="EMBL/GenBank/DDBJ databases">
        <authorList>
            <person name="Li F."/>
        </authorList>
    </citation>
    <scope>NUCLEOTIDE SEQUENCE [LARGE SCALE GENOMIC DNA]</scope>
    <source>
        <strain evidence="1 2">GXAS 311</strain>
    </source>
</reference>